<reference evidence="2 3" key="1">
    <citation type="journal article" date="2018" name="PLoS ONE">
        <title>The draft genome of Kipferlia bialata reveals reductive genome evolution in fornicate parasites.</title>
        <authorList>
            <person name="Tanifuji G."/>
            <person name="Takabayashi S."/>
            <person name="Kume K."/>
            <person name="Takagi M."/>
            <person name="Nakayama T."/>
            <person name="Kamikawa R."/>
            <person name="Inagaki Y."/>
            <person name="Hashimoto T."/>
        </authorList>
    </citation>
    <scope>NUCLEOTIDE SEQUENCE [LARGE SCALE GENOMIC DNA]</scope>
    <source>
        <strain evidence="2">NY0173</strain>
    </source>
</reference>
<dbReference type="AlphaFoldDB" id="A0A9K3GI14"/>
<gene>
    <name evidence="2" type="ORF">KIPB_005313</name>
</gene>
<protein>
    <submittedName>
        <fullName evidence="2">Uncharacterized protein</fullName>
    </submittedName>
</protein>
<feature type="region of interest" description="Disordered" evidence="1">
    <location>
        <begin position="82"/>
        <end position="119"/>
    </location>
</feature>
<evidence type="ECO:0000313" key="2">
    <source>
        <dbReference type="EMBL" id="GIQ83908.1"/>
    </source>
</evidence>
<feature type="compositionally biased region" description="Polar residues" evidence="1">
    <location>
        <begin position="103"/>
        <end position="113"/>
    </location>
</feature>
<comment type="caution">
    <text evidence="2">The sequence shown here is derived from an EMBL/GenBank/DDBJ whole genome shotgun (WGS) entry which is preliminary data.</text>
</comment>
<dbReference type="EMBL" id="BDIP01001228">
    <property type="protein sequence ID" value="GIQ83908.1"/>
    <property type="molecule type" value="Genomic_DNA"/>
</dbReference>
<proteinExistence type="predicted"/>
<evidence type="ECO:0000256" key="1">
    <source>
        <dbReference type="SAM" id="MobiDB-lite"/>
    </source>
</evidence>
<name>A0A9K3GI14_9EUKA</name>
<feature type="compositionally biased region" description="Basic residues" evidence="1">
    <location>
        <begin position="88"/>
        <end position="102"/>
    </location>
</feature>
<accession>A0A9K3GI14</accession>
<dbReference type="Proteomes" id="UP000265618">
    <property type="component" value="Unassembled WGS sequence"/>
</dbReference>
<organism evidence="2 3">
    <name type="scientific">Kipferlia bialata</name>
    <dbReference type="NCBI Taxonomy" id="797122"/>
    <lineage>
        <taxon>Eukaryota</taxon>
        <taxon>Metamonada</taxon>
        <taxon>Carpediemonas-like organisms</taxon>
        <taxon>Kipferlia</taxon>
    </lineage>
</organism>
<keyword evidence="3" id="KW-1185">Reference proteome</keyword>
<evidence type="ECO:0000313" key="3">
    <source>
        <dbReference type="Proteomes" id="UP000265618"/>
    </source>
</evidence>
<sequence length="141" mass="16806">MPQERNILEVSESFVLAANLATEELDRFLCKYPDPEDSIPRDSSLWLTYDGLKRKKFYHMMSLKLEHRLVYYAQRRLDRKRAAAERRVSRRRVRHRSRRHHSGISSTTEQATPRSGVPPPVTCQQLSVAAMHCCNRRYWWY</sequence>